<gene>
    <name evidence="3" type="ORF">AMAG_10953</name>
</gene>
<evidence type="ECO:0000313" key="3">
    <source>
        <dbReference type="EMBL" id="KNE65310.1"/>
    </source>
</evidence>
<name>A0A0L0SSG1_ALLM3</name>
<dbReference type="AlphaFoldDB" id="A0A0L0SSG1"/>
<keyword evidence="2" id="KW-0472">Membrane</keyword>
<sequence length="755" mass="78314">MDASLAIPGAPRSLRSPSTHTIPVSTTTASARGSASSSPARPFFHVPPPPAAPRAQANPSTPTPPSPALPPSPTCLFSAPSGPPPSAANRADDDDEYEIKPCPPTPTSAAAIRRSLLGGPAGFSPPPPPLVPSVPGSSGEAAWRGTFTRPVSMSAIGPEVLAAKLDMSTLTREFAFQTELATKQSRTRRVAKWGVAVFLVLGAAAAVLYWIVFRPRLNNHGANVHVAAAPVWDLPSADDAKDRPGLLVLPGRVGESGCAATRWAVTPSTAWTVVGTNTADQATRIAAVIDGAKQALYVYHDCAGNSTKLDASRVSVITISLTSQAAGTQLESSAIVASNMSVTVSAPSVYGLARGLESLVTSLVPDGATPGECAYWMCPPSVGTSLKDAPAMPIRGVRVSVANASDWVVPFSPVETNGTNDPSAWAVAQWVDMIGWSKMNSLFVRVPSAFGLDVAALQASPAARALTTALHAASKRGVTLIPHLESWTADLRNTSWTVPCPALDPNGTALDLTQAAVREAHATWVATWRAQSWFDDGNLWAGVHVGHLLHPDHWSCILTRGAGVPQSASLTERGPVAQTILDHLTAVFNGLFVYYDHPNASIALNTGGLLGMRFENLTAVPEIGVDPTTGNSPSLGSNPLVLARYTGAAVMDVSAWAASVVATSNVTTSAAAMASAGMVVDVPAALLPHMANASMAPTAEWVQGIAGMAWRGWVNGSTTAKDVADQARAFAKWVVRPRTVAGARTRSVDASGAAL</sequence>
<feature type="compositionally biased region" description="Low complexity" evidence="1">
    <location>
        <begin position="25"/>
        <end position="44"/>
    </location>
</feature>
<keyword evidence="2" id="KW-1133">Transmembrane helix</keyword>
<feature type="compositionally biased region" description="Pro residues" evidence="1">
    <location>
        <begin position="123"/>
        <end position="132"/>
    </location>
</feature>
<keyword evidence="2" id="KW-0812">Transmembrane</keyword>
<keyword evidence="4" id="KW-1185">Reference proteome</keyword>
<dbReference type="EMBL" id="GG745347">
    <property type="protein sequence ID" value="KNE65310.1"/>
    <property type="molecule type" value="Genomic_DNA"/>
</dbReference>
<evidence type="ECO:0000313" key="4">
    <source>
        <dbReference type="Proteomes" id="UP000054350"/>
    </source>
</evidence>
<protein>
    <submittedName>
        <fullName evidence="3">Uncharacterized protein</fullName>
    </submittedName>
</protein>
<dbReference type="Proteomes" id="UP000054350">
    <property type="component" value="Unassembled WGS sequence"/>
</dbReference>
<dbReference type="OrthoDB" id="5571436at2759"/>
<accession>A0A0L0SSG1</accession>
<organism evidence="3 4">
    <name type="scientific">Allomyces macrogynus (strain ATCC 38327)</name>
    <name type="common">Allomyces javanicus var. macrogynus</name>
    <dbReference type="NCBI Taxonomy" id="578462"/>
    <lineage>
        <taxon>Eukaryota</taxon>
        <taxon>Fungi</taxon>
        <taxon>Fungi incertae sedis</taxon>
        <taxon>Blastocladiomycota</taxon>
        <taxon>Blastocladiomycetes</taxon>
        <taxon>Blastocladiales</taxon>
        <taxon>Blastocladiaceae</taxon>
        <taxon>Allomyces</taxon>
    </lineage>
</organism>
<reference evidence="3 4" key="1">
    <citation type="submission" date="2009-11" db="EMBL/GenBank/DDBJ databases">
        <title>Annotation of Allomyces macrogynus ATCC 38327.</title>
        <authorList>
            <consortium name="The Broad Institute Genome Sequencing Platform"/>
            <person name="Russ C."/>
            <person name="Cuomo C."/>
            <person name="Burger G."/>
            <person name="Gray M.W."/>
            <person name="Holland P.W.H."/>
            <person name="King N."/>
            <person name="Lang F.B.F."/>
            <person name="Roger A.J."/>
            <person name="Ruiz-Trillo I."/>
            <person name="Young S.K."/>
            <person name="Zeng Q."/>
            <person name="Gargeya S."/>
            <person name="Fitzgerald M."/>
            <person name="Haas B."/>
            <person name="Abouelleil A."/>
            <person name="Alvarado L."/>
            <person name="Arachchi H.M."/>
            <person name="Berlin A."/>
            <person name="Chapman S.B."/>
            <person name="Gearin G."/>
            <person name="Goldberg J."/>
            <person name="Griggs A."/>
            <person name="Gujja S."/>
            <person name="Hansen M."/>
            <person name="Heiman D."/>
            <person name="Howarth C."/>
            <person name="Larimer J."/>
            <person name="Lui A."/>
            <person name="MacDonald P.J.P."/>
            <person name="McCowen C."/>
            <person name="Montmayeur A."/>
            <person name="Murphy C."/>
            <person name="Neiman D."/>
            <person name="Pearson M."/>
            <person name="Priest M."/>
            <person name="Roberts A."/>
            <person name="Saif S."/>
            <person name="Shea T."/>
            <person name="Sisk P."/>
            <person name="Stolte C."/>
            <person name="Sykes S."/>
            <person name="Wortman J."/>
            <person name="Nusbaum C."/>
            <person name="Birren B."/>
        </authorList>
    </citation>
    <scope>NUCLEOTIDE SEQUENCE [LARGE SCALE GENOMIC DNA]</scope>
    <source>
        <strain evidence="3 4">ATCC 38327</strain>
    </source>
</reference>
<reference evidence="4" key="2">
    <citation type="submission" date="2009-11" db="EMBL/GenBank/DDBJ databases">
        <title>The Genome Sequence of Allomyces macrogynus strain ATCC 38327.</title>
        <authorList>
            <consortium name="The Broad Institute Genome Sequencing Platform"/>
            <person name="Russ C."/>
            <person name="Cuomo C."/>
            <person name="Shea T."/>
            <person name="Young S.K."/>
            <person name="Zeng Q."/>
            <person name="Koehrsen M."/>
            <person name="Haas B."/>
            <person name="Borodovsky M."/>
            <person name="Guigo R."/>
            <person name="Alvarado L."/>
            <person name="Berlin A."/>
            <person name="Borenstein D."/>
            <person name="Chen Z."/>
            <person name="Engels R."/>
            <person name="Freedman E."/>
            <person name="Gellesch M."/>
            <person name="Goldberg J."/>
            <person name="Griggs A."/>
            <person name="Gujja S."/>
            <person name="Heiman D."/>
            <person name="Hepburn T."/>
            <person name="Howarth C."/>
            <person name="Jen D."/>
            <person name="Larson L."/>
            <person name="Lewis B."/>
            <person name="Mehta T."/>
            <person name="Park D."/>
            <person name="Pearson M."/>
            <person name="Roberts A."/>
            <person name="Saif S."/>
            <person name="Shenoy N."/>
            <person name="Sisk P."/>
            <person name="Stolte C."/>
            <person name="Sykes S."/>
            <person name="Walk T."/>
            <person name="White J."/>
            <person name="Yandava C."/>
            <person name="Burger G."/>
            <person name="Gray M.W."/>
            <person name="Holland P.W.H."/>
            <person name="King N."/>
            <person name="Lang F.B.F."/>
            <person name="Roger A.J."/>
            <person name="Ruiz-Trillo I."/>
            <person name="Lander E."/>
            <person name="Nusbaum C."/>
        </authorList>
    </citation>
    <scope>NUCLEOTIDE SEQUENCE [LARGE SCALE GENOMIC DNA]</scope>
    <source>
        <strain evidence="4">ATCC 38327</strain>
    </source>
</reference>
<evidence type="ECO:0000256" key="2">
    <source>
        <dbReference type="SAM" id="Phobius"/>
    </source>
</evidence>
<evidence type="ECO:0000256" key="1">
    <source>
        <dbReference type="SAM" id="MobiDB-lite"/>
    </source>
</evidence>
<proteinExistence type="predicted"/>
<feature type="transmembrane region" description="Helical" evidence="2">
    <location>
        <begin position="193"/>
        <end position="213"/>
    </location>
</feature>
<feature type="compositionally biased region" description="Pro residues" evidence="1">
    <location>
        <begin position="61"/>
        <end position="73"/>
    </location>
</feature>
<dbReference type="VEuPathDB" id="FungiDB:AMAG_10953"/>
<feature type="region of interest" description="Disordered" evidence="1">
    <location>
        <begin position="1"/>
        <end position="137"/>
    </location>
</feature>
<feature type="compositionally biased region" description="Polar residues" evidence="1">
    <location>
        <begin position="15"/>
        <end position="24"/>
    </location>
</feature>